<reference evidence="2" key="1">
    <citation type="journal article" date="2013" name="PLoS ONE">
        <title>Metagenomic insights into the carbohydrate-active enzymes carried by the microorganisms adhering to solid digesta in the rumen of cows.</title>
        <authorList>
            <person name="Wang L."/>
            <person name="Hatem A."/>
            <person name="Catalyurek U.V."/>
            <person name="Morrison M."/>
            <person name="Yu Z."/>
        </authorList>
    </citation>
    <scope>NUCLEOTIDE SEQUENCE</scope>
</reference>
<protein>
    <submittedName>
        <fullName evidence="2">Uncharacterized protein</fullName>
    </submittedName>
</protein>
<proteinExistence type="predicted"/>
<dbReference type="AlphaFoldDB" id="W0FJX8"/>
<keyword evidence="1" id="KW-0732">Signal</keyword>
<accession>W0FJX8</accession>
<dbReference type="EMBL" id="KC246772">
    <property type="protein sequence ID" value="AHF23719.1"/>
    <property type="molecule type" value="Genomic_DNA"/>
</dbReference>
<evidence type="ECO:0000256" key="1">
    <source>
        <dbReference type="SAM" id="SignalP"/>
    </source>
</evidence>
<sequence>MRILTACLCAVLMVCSAYADTIVDIGKEGYERLVWWDTLPDGRLLFAGNRSAKEQDDQDQAWLVCLNQDCTVSWEYLDETVGTVGFYHAHVLPDGTIGVWFWLTGENEDTISRQSLKFFTQDGKPTGKEVVLTSDEYVTINNVTPSYLVRNHQTEKESWSDMIDWDGNVITRFGGDGGMHHPYCMIEEEDGLILFGSRWTDETDDNITRTDLQGNVIWKKTIPSPWQDDIEPEIDCPARTEDNGYLIVQYNYINQPETNGRSMRTAITKLDRDGNVIWTKPVDEEESMWFYGMTMYNGKTVLVYEQPAYNGTQRYVWRFHWFDEGGNELGKTEMMPDDLLAFFEDPEQKNLVIEGIQLVPMKDELWGIASVFEGEEYGYATRNDVLIKVPEV</sequence>
<name>W0FJX8_9BACT</name>
<evidence type="ECO:0000313" key="2">
    <source>
        <dbReference type="EMBL" id="AHF23719.1"/>
    </source>
</evidence>
<organism evidence="2">
    <name type="scientific">uncultured bacterium Contig3a</name>
    <dbReference type="NCBI Taxonomy" id="1393567"/>
    <lineage>
        <taxon>Bacteria</taxon>
        <taxon>environmental samples</taxon>
    </lineage>
</organism>
<feature type="signal peptide" evidence="1">
    <location>
        <begin position="1"/>
        <end position="19"/>
    </location>
</feature>
<feature type="chain" id="PRO_5004789333" evidence="1">
    <location>
        <begin position="20"/>
        <end position="392"/>
    </location>
</feature>